<dbReference type="RefSeq" id="WP_159804873.1">
    <property type="nucleotide sequence ID" value="NZ_BLJE01000001.1"/>
</dbReference>
<reference evidence="2 3" key="1">
    <citation type="submission" date="2019-12" db="EMBL/GenBank/DDBJ databases">
        <title>Litoreibacter badius sp. nov., a novel bacteriochlorophyll a-containing bacterium in the genus Litoreibacter.</title>
        <authorList>
            <person name="Kanamuro M."/>
            <person name="Takabe Y."/>
            <person name="Mori K."/>
            <person name="Takaichi S."/>
            <person name="Hanada S."/>
        </authorList>
    </citation>
    <scope>NUCLEOTIDE SEQUENCE [LARGE SCALE GENOMIC DNA]</scope>
    <source>
        <strain evidence="2 3">K6</strain>
    </source>
</reference>
<comment type="caution">
    <text evidence="2">The sequence shown here is derived from an EMBL/GenBank/DDBJ whole genome shotgun (WGS) entry which is preliminary data.</text>
</comment>
<feature type="transmembrane region" description="Helical" evidence="1">
    <location>
        <begin position="83"/>
        <end position="102"/>
    </location>
</feature>
<dbReference type="OrthoDB" id="9976863at2"/>
<name>A0A6N6JCV2_9RHOB</name>
<dbReference type="Proteomes" id="UP000436822">
    <property type="component" value="Unassembled WGS sequence"/>
</dbReference>
<organism evidence="2 3">
    <name type="scientific">Litoreibacter roseus</name>
    <dbReference type="NCBI Taxonomy" id="2601869"/>
    <lineage>
        <taxon>Bacteria</taxon>
        <taxon>Pseudomonadati</taxon>
        <taxon>Pseudomonadota</taxon>
        <taxon>Alphaproteobacteria</taxon>
        <taxon>Rhodobacterales</taxon>
        <taxon>Roseobacteraceae</taxon>
        <taxon>Litoreibacter</taxon>
    </lineage>
</organism>
<sequence length="104" mass="10714">MIIQALAGIILGLAVFGALMWSGYRAALTEGAVRYVNAALSVSTLLGMVAVTNNWPGPALIVGLGCALLGLIAVRYEAGWSRLLPLMQAIFGGALTIGLPWMGG</sequence>
<evidence type="ECO:0000313" key="2">
    <source>
        <dbReference type="EMBL" id="GFE63996.1"/>
    </source>
</evidence>
<gene>
    <name evidence="2" type="ORF">KIN_10700</name>
</gene>
<dbReference type="AlphaFoldDB" id="A0A6N6JCV2"/>
<feature type="transmembrane region" description="Helical" evidence="1">
    <location>
        <begin position="31"/>
        <end position="51"/>
    </location>
</feature>
<evidence type="ECO:0000256" key="1">
    <source>
        <dbReference type="SAM" id="Phobius"/>
    </source>
</evidence>
<keyword evidence="3" id="KW-1185">Reference proteome</keyword>
<evidence type="ECO:0000313" key="3">
    <source>
        <dbReference type="Proteomes" id="UP000436822"/>
    </source>
</evidence>
<dbReference type="EMBL" id="BLJE01000001">
    <property type="protein sequence ID" value="GFE63996.1"/>
    <property type="molecule type" value="Genomic_DNA"/>
</dbReference>
<feature type="transmembrane region" description="Helical" evidence="1">
    <location>
        <begin position="6"/>
        <end position="24"/>
    </location>
</feature>
<keyword evidence="1" id="KW-1133">Transmembrane helix</keyword>
<accession>A0A6N6JCV2</accession>
<feature type="transmembrane region" description="Helical" evidence="1">
    <location>
        <begin position="57"/>
        <end position="76"/>
    </location>
</feature>
<keyword evidence="1" id="KW-0812">Transmembrane</keyword>
<proteinExistence type="predicted"/>
<protein>
    <submittedName>
        <fullName evidence="2">Uncharacterized protein</fullName>
    </submittedName>
</protein>
<keyword evidence="1" id="KW-0472">Membrane</keyword>